<dbReference type="AlphaFoldDB" id="A0A3N4J800"/>
<sequence length="102" mass="12288">AGHMVIFYPSFHCELNFIEYFWGSAKVYAWANCEFTFSSLVRIVPEALAQVPNKLIWKYYQRILRMMEAYRHDLVYGSDDFKKHVFTRYSSHRRISESELHI</sequence>
<dbReference type="Proteomes" id="UP000276215">
    <property type="component" value="Unassembled WGS sequence"/>
</dbReference>
<dbReference type="GO" id="GO:0003676">
    <property type="term" value="F:nucleic acid binding"/>
    <property type="evidence" value="ECO:0007669"/>
    <property type="project" value="InterPro"/>
</dbReference>
<proteinExistence type="predicted"/>
<evidence type="ECO:0000313" key="1">
    <source>
        <dbReference type="EMBL" id="RPA94413.1"/>
    </source>
</evidence>
<evidence type="ECO:0000313" key="2">
    <source>
        <dbReference type="Proteomes" id="UP000276215"/>
    </source>
</evidence>
<reference evidence="1 2" key="1">
    <citation type="journal article" date="2018" name="Nat. Ecol. Evol.">
        <title>Pezizomycetes genomes reveal the molecular basis of ectomycorrhizal truffle lifestyle.</title>
        <authorList>
            <person name="Murat C."/>
            <person name="Payen T."/>
            <person name="Noel B."/>
            <person name="Kuo A."/>
            <person name="Morin E."/>
            <person name="Chen J."/>
            <person name="Kohler A."/>
            <person name="Krizsan K."/>
            <person name="Balestrini R."/>
            <person name="Da Silva C."/>
            <person name="Montanini B."/>
            <person name="Hainaut M."/>
            <person name="Levati E."/>
            <person name="Barry K.W."/>
            <person name="Belfiori B."/>
            <person name="Cichocki N."/>
            <person name="Clum A."/>
            <person name="Dockter R.B."/>
            <person name="Fauchery L."/>
            <person name="Guy J."/>
            <person name="Iotti M."/>
            <person name="Le Tacon F."/>
            <person name="Lindquist E.A."/>
            <person name="Lipzen A."/>
            <person name="Malagnac F."/>
            <person name="Mello A."/>
            <person name="Molinier V."/>
            <person name="Miyauchi S."/>
            <person name="Poulain J."/>
            <person name="Riccioni C."/>
            <person name="Rubini A."/>
            <person name="Sitrit Y."/>
            <person name="Splivallo R."/>
            <person name="Traeger S."/>
            <person name="Wang M."/>
            <person name="Zifcakova L."/>
            <person name="Wipf D."/>
            <person name="Zambonelli A."/>
            <person name="Paolocci F."/>
            <person name="Nowrousian M."/>
            <person name="Ottonello S."/>
            <person name="Baldrian P."/>
            <person name="Spatafora J.W."/>
            <person name="Henrissat B."/>
            <person name="Nagy L.G."/>
            <person name="Aury J.M."/>
            <person name="Wincker P."/>
            <person name="Grigoriev I.V."/>
            <person name="Bonfante P."/>
            <person name="Martin F.M."/>
        </authorList>
    </citation>
    <scope>NUCLEOTIDE SEQUENCE [LARGE SCALE GENOMIC DNA]</scope>
    <source>
        <strain evidence="1 2">120613-1</strain>
    </source>
</reference>
<evidence type="ECO:0008006" key="3">
    <source>
        <dbReference type="Google" id="ProtNLM"/>
    </source>
</evidence>
<dbReference type="InterPro" id="IPR036397">
    <property type="entry name" value="RNaseH_sf"/>
</dbReference>
<dbReference type="EMBL" id="ML120437">
    <property type="protein sequence ID" value="RPA94413.1"/>
    <property type="molecule type" value="Genomic_DNA"/>
</dbReference>
<accession>A0A3N4J800</accession>
<dbReference type="OrthoDB" id="5401962at2759"/>
<dbReference type="STRING" id="1336337.A0A3N4J800"/>
<name>A0A3N4J800_9PEZI</name>
<keyword evidence="2" id="KW-1185">Reference proteome</keyword>
<organism evidence="1 2">
    <name type="scientific">Choiromyces venosus 120613-1</name>
    <dbReference type="NCBI Taxonomy" id="1336337"/>
    <lineage>
        <taxon>Eukaryota</taxon>
        <taxon>Fungi</taxon>
        <taxon>Dikarya</taxon>
        <taxon>Ascomycota</taxon>
        <taxon>Pezizomycotina</taxon>
        <taxon>Pezizomycetes</taxon>
        <taxon>Pezizales</taxon>
        <taxon>Tuberaceae</taxon>
        <taxon>Choiromyces</taxon>
    </lineage>
</organism>
<gene>
    <name evidence="1" type="ORF">L873DRAFT_1701326</name>
</gene>
<protein>
    <recommendedName>
        <fullName evidence="3">Tc1-like transposase DDE domain-containing protein</fullName>
    </recommendedName>
</protein>
<feature type="non-terminal residue" evidence="1">
    <location>
        <position position="1"/>
    </location>
</feature>
<dbReference type="Gene3D" id="3.30.420.10">
    <property type="entry name" value="Ribonuclease H-like superfamily/Ribonuclease H"/>
    <property type="match status" value="1"/>
</dbReference>